<keyword evidence="2" id="KW-1185">Reference proteome</keyword>
<proteinExistence type="predicted"/>
<dbReference type="InterPro" id="IPR025674">
    <property type="entry name" value="Imm6"/>
</dbReference>
<dbReference type="EMBL" id="JAECVW010000002">
    <property type="protein sequence ID" value="MBH8594683.1"/>
    <property type="molecule type" value="Genomic_DNA"/>
</dbReference>
<protein>
    <recommendedName>
        <fullName evidence="3">Immunity protein Imm6</fullName>
    </recommendedName>
</protein>
<organism evidence="1 2">
    <name type="scientific">Thermoactinomyces intermedius</name>
    <dbReference type="NCBI Taxonomy" id="2024"/>
    <lineage>
        <taxon>Bacteria</taxon>
        <taxon>Bacillati</taxon>
        <taxon>Bacillota</taxon>
        <taxon>Bacilli</taxon>
        <taxon>Bacillales</taxon>
        <taxon>Thermoactinomycetaceae</taxon>
        <taxon>Thermoactinomyces</taxon>
    </lineage>
</organism>
<dbReference type="Proteomes" id="UP000633619">
    <property type="component" value="Unassembled WGS sequence"/>
</dbReference>
<gene>
    <name evidence="1" type="ORF">I8U20_04990</name>
</gene>
<reference evidence="1 2" key="1">
    <citation type="submission" date="2020-12" db="EMBL/GenBank/DDBJ databases">
        <title>WGS of Thermoactinomyces spp.</title>
        <authorList>
            <person name="Cheng K."/>
        </authorList>
    </citation>
    <scope>NUCLEOTIDE SEQUENCE [LARGE SCALE GENOMIC DNA]</scope>
    <source>
        <strain evidence="2">CICC 10671\DSM 43846</strain>
    </source>
</reference>
<dbReference type="AlphaFoldDB" id="A0A8I1A552"/>
<sequence>MEWLENVSSDAKVAYLLTLTEKMMHQTEKYHWYGLARRAMDMCWEWLEEKKHHADELYLRLDNEDGDGLIHIEGVDFVDDQPDPQEEAMWFCVTTALAYVTSQAYEYEGEEYVPQTVELVDEEGIDWFMEKIVKVDGYQEKWSERLKEYLLKNHPADSGKKIKKEELLKLIS</sequence>
<name>A0A8I1A552_THEIN</name>
<accession>A0A8I1A552</accession>
<dbReference type="RefSeq" id="WP_181731918.1">
    <property type="nucleotide sequence ID" value="NZ_JACEIR010000004.1"/>
</dbReference>
<evidence type="ECO:0000313" key="2">
    <source>
        <dbReference type="Proteomes" id="UP000633619"/>
    </source>
</evidence>
<evidence type="ECO:0000313" key="1">
    <source>
        <dbReference type="EMBL" id="MBH8594683.1"/>
    </source>
</evidence>
<comment type="caution">
    <text evidence="1">The sequence shown here is derived from an EMBL/GenBank/DDBJ whole genome shotgun (WGS) entry which is preliminary data.</text>
</comment>
<evidence type="ECO:0008006" key="3">
    <source>
        <dbReference type="Google" id="ProtNLM"/>
    </source>
</evidence>
<dbReference type="Pfam" id="PF14434">
    <property type="entry name" value="Imm6"/>
    <property type="match status" value="1"/>
</dbReference>